<keyword evidence="1" id="KW-0175">Coiled coil</keyword>
<feature type="region of interest" description="Disordered" evidence="2">
    <location>
        <begin position="91"/>
        <end position="110"/>
    </location>
</feature>
<feature type="compositionally biased region" description="Low complexity" evidence="2">
    <location>
        <begin position="1405"/>
        <end position="1416"/>
    </location>
</feature>
<feature type="compositionally biased region" description="Polar residues" evidence="2">
    <location>
        <begin position="1644"/>
        <end position="1656"/>
    </location>
</feature>
<evidence type="ECO:0000313" key="4">
    <source>
        <dbReference type="Proteomes" id="UP001310594"/>
    </source>
</evidence>
<feature type="compositionally biased region" description="Basic residues" evidence="2">
    <location>
        <begin position="395"/>
        <end position="407"/>
    </location>
</feature>
<dbReference type="GO" id="GO:0031267">
    <property type="term" value="F:small GTPase binding"/>
    <property type="evidence" value="ECO:0007669"/>
    <property type="project" value="TreeGrafter"/>
</dbReference>
<feature type="region of interest" description="Disordered" evidence="2">
    <location>
        <begin position="1473"/>
        <end position="1694"/>
    </location>
</feature>
<protein>
    <submittedName>
        <fullName evidence="3">Uncharacterized protein</fullName>
    </submittedName>
</protein>
<feature type="compositionally biased region" description="Polar residues" evidence="2">
    <location>
        <begin position="379"/>
        <end position="392"/>
    </location>
</feature>
<feature type="compositionally biased region" description="Polar residues" evidence="2">
    <location>
        <begin position="94"/>
        <end position="103"/>
    </location>
</feature>
<feature type="coiled-coil region" evidence="1">
    <location>
        <begin position="447"/>
        <end position="506"/>
    </location>
</feature>
<feature type="region of interest" description="Disordered" evidence="2">
    <location>
        <begin position="1122"/>
        <end position="1160"/>
    </location>
</feature>
<feature type="compositionally biased region" description="Basic and acidic residues" evidence="2">
    <location>
        <begin position="11"/>
        <end position="26"/>
    </location>
</feature>
<feature type="compositionally biased region" description="Basic and acidic residues" evidence="2">
    <location>
        <begin position="1678"/>
        <end position="1694"/>
    </location>
</feature>
<feature type="compositionally biased region" description="Basic residues" evidence="2">
    <location>
        <begin position="240"/>
        <end position="250"/>
    </location>
</feature>
<feature type="region of interest" description="Disordered" evidence="2">
    <location>
        <begin position="229"/>
        <end position="262"/>
    </location>
</feature>
<feature type="region of interest" description="Disordered" evidence="2">
    <location>
        <begin position="376"/>
        <end position="444"/>
    </location>
</feature>
<feature type="compositionally biased region" description="Basic and acidic residues" evidence="2">
    <location>
        <begin position="149"/>
        <end position="163"/>
    </location>
</feature>
<feature type="region of interest" description="Disordered" evidence="2">
    <location>
        <begin position="1053"/>
        <end position="1093"/>
    </location>
</feature>
<gene>
    <name evidence="3" type="ORF">LTR97_007950</name>
</gene>
<organism evidence="3 4">
    <name type="scientific">Elasticomyces elasticus</name>
    <dbReference type="NCBI Taxonomy" id="574655"/>
    <lineage>
        <taxon>Eukaryota</taxon>
        <taxon>Fungi</taxon>
        <taxon>Dikarya</taxon>
        <taxon>Ascomycota</taxon>
        <taxon>Pezizomycotina</taxon>
        <taxon>Dothideomycetes</taxon>
        <taxon>Dothideomycetidae</taxon>
        <taxon>Mycosphaerellales</taxon>
        <taxon>Teratosphaeriaceae</taxon>
        <taxon>Elasticomyces</taxon>
    </lineage>
</organism>
<dbReference type="PANTHER" id="PTHR19327:SF0">
    <property type="entry name" value="GOLGIN SUBFAMILY A MEMBER 4"/>
    <property type="match status" value="1"/>
</dbReference>
<proteinExistence type="predicted"/>
<dbReference type="Proteomes" id="UP001310594">
    <property type="component" value="Unassembled WGS sequence"/>
</dbReference>
<sequence length="1694" mass="188144">MAASPGASPEPESRDSEANDYHHGEVQVEDSQYCEAHETISVPTKTGEDEVVSETQHDDYRPRTADSAYSGTSHFNSTDDGATLAELVVESKTTDPIPSSSKPFFSRPDRERAITPKFSFAQATNKTLDFVGTRKGPIAAAAVPAPKVVDTRDRTPNQEETHPQKGTVRPIVEHHAADEPTNTGQDAIQEELPEHEQVPAYEAQEQNIVTEYVPPEQQLMDQAVDVDQEIKPAPPPEPTKKKRKKRKRKIVRDEPAPEADQVLDATPAVAAFDERNGGFDAGFALPSIEQAAEPYQHELREEEKIYHNARPATPLQQRYAPNNEVIEVISSPHSQLQHDLQAAIRQEPEAFNAPDDLVDGEDTLVGDADDSVLAEQPSPKITHNQHSRTQPAHASHGRPRGIVRRPLRRPESSMMLDRNTAARRSVAPTPDQPDQQQPAEHFSSDGIGEVQDMLMKLQRKKETLKSKFDADRATLNAELQQINEAKQRLQADLDAVQQQKGDLSTLLDQQRSKVAAYDGKLNKFKVFVQGLGNDVDALRKDAITTRRNGEKLTQEGEQRKAEQAALFEQLSSCAEKSAQLKDQALKACQEAHSELQAAHLRNEYLEKQLGERIGLLAEERDRCAQLQTQLTTIVQPDNTAFLATLKRNNDIVLDKLFEIHATLEESASNTKPEEMVEKTLAAIQALTTQHSSNADDLLSVQTIVESIQEGITTLTEGADLSRNSEAATATALQAALVDAFKDLKTDLERREQLLKQDAAHRENVRSLQDKITASSVRSNDLQAKLHDTELREARLKDTNAALQTRIDTVHTNATPDDSHHLPLSELKAEVNAEALALESAKAELTTKTEELQILRETNSRLEEKTQSLEQQLDELERQVIDVDVLRRDIQGKADAELKKRRKELQEHSDRNTAEHKMKLDNAVRTLSSQKESLEKRIPALNEEIAASKTKIEELQKQATELTRKKDGEVEKTKKQTQEWKRKAEGTQTQLESLQEACKSDEALRKQYDAVRAELAQEKDKHHQSVEQKAVLAKQVEEIQQTFESARSEAADVKAQFERHQVESGAALEEKSRQLAEAEEALERSETGIAHLKGECKKEVAQAERKAKQHGDDLQASLTQAQDELKQEKAKAAKFQGEVDDAWRSEEAKQEQNLATANNRAFEAETKLQEAVAEAERLRKELESVVARHAEEQLRLQQRAVQDAAIRVPPAQAGITPAASNKENEPPKLRKKVDRNAHTVIATGPVAAPDILRQPAPRVRQPQVLSQEPVIEETQFKDLSAEQVTRGPVVEETQLEDLPIKQTVRGPVVDESQLKDLPVKRRPTQEFSGMNDDILDTGSVVHHPQSTQVVEESQYDDKLPSFGSLHRAAPSLAPSRKYASSAISVPRVSAQPNHSNTSGHFSSDPSGGHVHSTSSGHINSSKSTMPPPANDPHNFAIYDDEPQSQMTMGTQAAQEQIQASLDWTDVDKAKYTYQKAYPPPNSASKRVHQDSQREPQNKRSTAREVEKRATPDAYGGSRVALGGRNNTPDNATHSSTPDFVDQASARRLKSTYTPQGSSNKRRPSGNHPGLIADPRLAQRAAPTPKRKAVEHPIITAGYEAERNKRRKVGESGNVRSSTDSNRYALRGSTQPSIHDLPTIERPGSGRSTSHNPSTASHTRSHMRTSGGGTYRGSRGSKKMSKDDEMKARFQQEMKR</sequence>
<feature type="compositionally biased region" description="Basic and acidic residues" evidence="2">
    <location>
        <begin position="1486"/>
        <end position="1509"/>
    </location>
</feature>
<feature type="region of interest" description="Disordered" evidence="2">
    <location>
        <begin position="142"/>
        <end position="182"/>
    </location>
</feature>
<feature type="compositionally biased region" description="Basic and acidic residues" evidence="2">
    <location>
        <begin position="965"/>
        <end position="984"/>
    </location>
</feature>
<evidence type="ECO:0000256" key="1">
    <source>
        <dbReference type="SAM" id="Coils"/>
    </source>
</evidence>
<feature type="compositionally biased region" description="Polar residues" evidence="2">
    <location>
        <begin position="67"/>
        <end position="79"/>
    </location>
</feature>
<feature type="region of interest" description="Disordered" evidence="2">
    <location>
        <begin position="965"/>
        <end position="987"/>
    </location>
</feature>
<feature type="compositionally biased region" description="Polar residues" evidence="2">
    <location>
        <begin position="1389"/>
        <end position="1404"/>
    </location>
</feature>
<evidence type="ECO:0000313" key="3">
    <source>
        <dbReference type="EMBL" id="KAK5696646.1"/>
    </source>
</evidence>
<feature type="compositionally biased region" description="Basic and acidic residues" evidence="2">
    <location>
        <begin position="55"/>
        <end position="64"/>
    </location>
</feature>
<dbReference type="PANTHER" id="PTHR19327">
    <property type="entry name" value="GOLGIN"/>
    <property type="match status" value="1"/>
</dbReference>
<dbReference type="GO" id="GO:0048193">
    <property type="term" value="P:Golgi vesicle transport"/>
    <property type="evidence" value="ECO:0007669"/>
    <property type="project" value="TreeGrafter"/>
</dbReference>
<name>A0AAN7W7S0_9PEZI</name>
<dbReference type="EMBL" id="JAVRQU010000012">
    <property type="protein sequence ID" value="KAK5696646.1"/>
    <property type="molecule type" value="Genomic_DNA"/>
</dbReference>
<feature type="coiled-coil region" evidence="1">
    <location>
        <begin position="823"/>
        <end position="888"/>
    </location>
</feature>
<reference evidence="3" key="1">
    <citation type="submission" date="2023-08" db="EMBL/GenBank/DDBJ databases">
        <title>Black Yeasts Isolated from many extreme environments.</title>
        <authorList>
            <person name="Coleine C."/>
            <person name="Stajich J.E."/>
            <person name="Selbmann L."/>
        </authorList>
    </citation>
    <scope>NUCLEOTIDE SEQUENCE</scope>
    <source>
        <strain evidence="3">CCFEE 5810</strain>
    </source>
</reference>
<feature type="region of interest" description="Disordered" evidence="2">
    <location>
        <begin position="1"/>
        <end position="79"/>
    </location>
</feature>
<feature type="compositionally biased region" description="Polar residues" evidence="2">
    <location>
        <begin position="1523"/>
        <end position="1536"/>
    </location>
</feature>
<evidence type="ECO:0000256" key="2">
    <source>
        <dbReference type="SAM" id="MobiDB-lite"/>
    </source>
</evidence>
<feature type="compositionally biased region" description="Basic and acidic residues" evidence="2">
    <location>
        <begin position="1140"/>
        <end position="1149"/>
    </location>
</feature>
<feature type="region of interest" description="Disordered" evidence="2">
    <location>
        <begin position="1365"/>
        <end position="1437"/>
    </location>
</feature>
<dbReference type="GO" id="GO:0005794">
    <property type="term" value="C:Golgi apparatus"/>
    <property type="evidence" value="ECO:0007669"/>
    <property type="project" value="TreeGrafter"/>
</dbReference>
<feature type="compositionally biased region" description="Low complexity" evidence="2">
    <location>
        <begin position="428"/>
        <end position="438"/>
    </location>
</feature>
<feature type="region of interest" description="Disordered" evidence="2">
    <location>
        <begin position="1210"/>
        <end position="1253"/>
    </location>
</feature>
<comment type="caution">
    <text evidence="3">The sequence shown here is derived from an EMBL/GenBank/DDBJ whole genome shotgun (WGS) entry which is preliminary data.</text>
</comment>
<dbReference type="Gene3D" id="1.10.287.1490">
    <property type="match status" value="1"/>
</dbReference>
<feature type="compositionally biased region" description="Polar residues" evidence="2">
    <location>
        <begin position="1612"/>
        <end position="1631"/>
    </location>
</feature>
<accession>A0AAN7W7S0</accession>